<dbReference type="EMBL" id="CP019605">
    <property type="protein sequence ID" value="AQP44222.1"/>
    <property type="molecule type" value="Genomic_DNA"/>
</dbReference>
<dbReference type="Pfam" id="PF00753">
    <property type="entry name" value="Lactamase_B"/>
    <property type="match status" value="1"/>
</dbReference>
<gene>
    <name evidence="6" type="ORF">RPIT_04835</name>
</gene>
<dbReference type="InterPro" id="IPR052159">
    <property type="entry name" value="Competence_DNA_uptake"/>
</dbReference>
<comment type="subcellular location">
    <subcellularLocation>
        <location evidence="1">Cell membrane</location>
        <topology evidence="1">Multi-pass membrane protein</topology>
    </subcellularLocation>
</comment>
<dbReference type="AlphaFoldDB" id="A0A1Q2CDM3"/>
<protein>
    <submittedName>
        <fullName evidence="6">Uncharacterized protein</fullName>
    </submittedName>
</protein>
<dbReference type="KEGG" id="tfl:RPIT_04835"/>
<dbReference type="NCBIfam" id="TIGR00360">
    <property type="entry name" value="ComEC_N-term"/>
    <property type="match status" value="1"/>
</dbReference>
<keyword evidence="5" id="KW-0472">Membrane</keyword>
<keyword evidence="3" id="KW-0812">Transmembrane</keyword>
<dbReference type="Pfam" id="PF03772">
    <property type="entry name" value="Competence"/>
    <property type="match status" value="1"/>
</dbReference>
<organism evidence="6 7">
    <name type="scientific">Tessaracoccus flavus</name>
    <dbReference type="NCBI Taxonomy" id="1610493"/>
    <lineage>
        <taxon>Bacteria</taxon>
        <taxon>Bacillati</taxon>
        <taxon>Actinomycetota</taxon>
        <taxon>Actinomycetes</taxon>
        <taxon>Propionibacteriales</taxon>
        <taxon>Propionibacteriaceae</taxon>
        <taxon>Tessaracoccus</taxon>
    </lineage>
</organism>
<proteinExistence type="predicted"/>
<evidence type="ECO:0000256" key="3">
    <source>
        <dbReference type="ARBA" id="ARBA00022692"/>
    </source>
</evidence>
<dbReference type="STRING" id="1610493.RPIT_04835"/>
<evidence type="ECO:0000256" key="2">
    <source>
        <dbReference type="ARBA" id="ARBA00022475"/>
    </source>
</evidence>
<dbReference type="GO" id="GO:0005886">
    <property type="term" value="C:plasma membrane"/>
    <property type="evidence" value="ECO:0007669"/>
    <property type="project" value="UniProtKB-SubCell"/>
</dbReference>
<accession>A0A1Q2CDM3</accession>
<dbReference type="SUPFAM" id="SSF56281">
    <property type="entry name" value="Metallo-hydrolase/oxidoreductase"/>
    <property type="match status" value="1"/>
</dbReference>
<name>A0A1Q2CDM3_9ACTN</name>
<evidence type="ECO:0000256" key="1">
    <source>
        <dbReference type="ARBA" id="ARBA00004651"/>
    </source>
</evidence>
<evidence type="ECO:0000313" key="6">
    <source>
        <dbReference type="EMBL" id="AQP44222.1"/>
    </source>
</evidence>
<dbReference type="CDD" id="cd07731">
    <property type="entry name" value="ComA-like_MBL-fold"/>
    <property type="match status" value="1"/>
</dbReference>
<dbReference type="InterPro" id="IPR004477">
    <property type="entry name" value="ComEC_N"/>
</dbReference>
<dbReference type="RefSeq" id="WP_077341160.1">
    <property type="nucleotide sequence ID" value="NZ_CP019605.1"/>
</dbReference>
<evidence type="ECO:0000256" key="4">
    <source>
        <dbReference type="ARBA" id="ARBA00022989"/>
    </source>
</evidence>
<keyword evidence="4" id="KW-1133">Transmembrane helix</keyword>
<dbReference type="PANTHER" id="PTHR30619">
    <property type="entry name" value="DNA INTERNALIZATION/COMPETENCE PROTEIN COMEC/REC2"/>
    <property type="match status" value="1"/>
</dbReference>
<evidence type="ECO:0000313" key="7">
    <source>
        <dbReference type="Proteomes" id="UP000188324"/>
    </source>
</evidence>
<reference evidence="6 7" key="1">
    <citation type="journal article" date="2016" name="Int. J. Syst. Evol. Microbiol.">
        <title>Tessaracoccus flavus sp. nov., isolated from the drainage system of a lindane-producing factory.</title>
        <authorList>
            <person name="Kumari R."/>
            <person name="Singh P."/>
            <person name="Schumann P."/>
            <person name="Lal R."/>
        </authorList>
    </citation>
    <scope>NUCLEOTIDE SEQUENCE [LARGE SCALE GENOMIC DNA]</scope>
    <source>
        <strain evidence="6 7">RP1T</strain>
    </source>
</reference>
<evidence type="ECO:0000256" key="5">
    <source>
        <dbReference type="ARBA" id="ARBA00023136"/>
    </source>
</evidence>
<sequence>MGGTDQAWPHDWRLVPVAAAAWAASWMGTAGWTPGRDVVMALLAGVGLLGVMAGRSGRRWTALTLAVLAVGASTAGLQSHHRHTSAVAQLAEEGATATVLLRLRAEPQPGRQASIGRAELVWAEARGRRIQAAVPIVVIGVGTVGEELLSLTAGAEYLLEGRLAATERDDAAAALLRLRRVVRQTAEPGLLDAGANAMRAGLRSAVAHSPPDQAALVPSLVVGDTSAVDGGMRDNFQATGLTHLMAVSGANLTLMLGVVLAVARAVGVRGWAVRAAAVAGVLGFVVLCGQDPSVLRAAAMGLVALAAVGVGRGRRSVRALSVAVLALVWLDPWLSRSAGFALSVAACAGIVLLGPRLVGAMTRWAPRWLAEAIAIPLAAQVATQPIVTALSEQVSVIGVVTNALAGPFVGPTTILGLGAALLWFVPVLAVGPGWLAGWCSQPILWLADGGAALPSAAWEWQPTAAGLTIVAGAALGATWVLPRLLARRWGFVLLIGAILGGSVVRPVTLGWPGDWAVVFCDVGQGDATVLNAGGGAAVLVDAGPEAAPTLACLKSLGVRSLPMLVLSHYHSDHVGGAAAVIARFRPELILVRAGSPPDWLASAATQAGVVVREAAAGEVLGVGWVQWQTVSATEPFADWQPEPDGEGSAENDASVVAVARSRDVSVLLAGDLEPGGQSLALRSAARQGIDLSVDVLKLPHHGSSRQDPRFFEVTSASVAVASAGEGNSYGHPSASTMKLSRDLGMTVARTDMDGDVAVARRGDGLVIRTAG</sequence>
<keyword evidence="7" id="KW-1185">Reference proteome</keyword>
<dbReference type="PANTHER" id="PTHR30619:SF1">
    <property type="entry name" value="RECOMBINATION PROTEIN 2"/>
    <property type="match status" value="1"/>
</dbReference>
<dbReference type="Gene3D" id="3.60.15.10">
    <property type="entry name" value="Ribonuclease Z/Hydroxyacylglutathione hydrolase-like"/>
    <property type="match status" value="1"/>
</dbReference>
<dbReference type="OrthoDB" id="7177610at2"/>
<dbReference type="InterPro" id="IPR001279">
    <property type="entry name" value="Metallo-B-lactamas"/>
</dbReference>
<dbReference type="SMART" id="SM00849">
    <property type="entry name" value="Lactamase_B"/>
    <property type="match status" value="1"/>
</dbReference>
<keyword evidence="2" id="KW-1003">Cell membrane</keyword>
<dbReference type="InterPro" id="IPR035681">
    <property type="entry name" value="ComA-like_MBL"/>
</dbReference>
<dbReference type="Proteomes" id="UP000188324">
    <property type="component" value="Chromosome"/>
</dbReference>
<dbReference type="InterPro" id="IPR036866">
    <property type="entry name" value="RibonucZ/Hydroxyglut_hydro"/>
</dbReference>